<dbReference type="EMBL" id="LBFC01000022">
    <property type="protein sequence ID" value="ONN26865.1"/>
    <property type="molecule type" value="Genomic_DNA"/>
</dbReference>
<reference evidence="1 2" key="1">
    <citation type="submission" date="2015-06" db="EMBL/GenBank/DDBJ databases">
        <title>Genome sequencing of Thermotogales isolates from hydrothermal vents.</title>
        <authorList>
            <person name="Haverkamp T.H."/>
            <person name="Kublanov I.V."/>
            <person name="Nesbo C.L."/>
        </authorList>
    </citation>
    <scope>NUCLEOTIDE SEQUENCE [LARGE SCALE GENOMIC DNA]</scope>
    <source>
        <strain evidence="2">ik275mar</strain>
    </source>
</reference>
<proteinExistence type="predicted"/>
<evidence type="ECO:0000313" key="2">
    <source>
        <dbReference type="Proteomes" id="UP000242616"/>
    </source>
</evidence>
<keyword evidence="2" id="KW-1185">Reference proteome</keyword>
<protein>
    <submittedName>
        <fullName evidence="1">Uncharacterized protein</fullName>
    </submittedName>
</protein>
<evidence type="ECO:0000313" key="1">
    <source>
        <dbReference type="EMBL" id="ONN26865.1"/>
    </source>
</evidence>
<dbReference type="Proteomes" id="UP000242616">
    <property type="component" value="Unassembled WGS sequence"/>
</dbReference>
<sequence>MFEFVENTSGFRDFFVDVSVNFDVIDKNGTNFKNNISFEATILNLEHFDILIKSPEFLKDINIEANTLNSATYYKYKNYTISNISDFDINLVYEIIMTTSSFLSSSLFTIFEKGDNLSLIPAGYTFLKRLGLEPTKILVKFNNNKLKEILFTTDKSTESISVKFEKFEILKGDYK</sequence>
<comment type="caution">
    <text evidence="1">The sequence shown here is derived from an EMBL/GenBank/DDBJ whole genome shotgun (WGS) entry which is preliminary data.</text>
</comment>
<gene>
    <name evidence="1" type="ORF">XJ44_07650</name>
</gene>
<organism evidence="1 2">
    <name type="scientific">Thermosipho affectus</name>
    <dbReference type="NCBI Taxonomy" id="660294"/>
    <lineage>
        <taxon>Bacteria</taxon>
        <taxon>Thermotogati</taxon>
        <taxon>Thermotogota</taxon>
        <taxon>Thermotogae</taxon>
        <taxon>Thermotogales</taxon>
        <taxon>Fervidobacteriaceae</taxon>
        <taxon>Thermosipho</taxon>
    </lineage>
</organism>
<accession>A0ABX3IGA0</accession>
<name>A0ABX3IGA0_9BACT</name>